<sequence length="103" mass="11940">MLWHIHHFTRNICKMPLCIQSKYFIMELSGLQAPSARAQVHISSGDNGSDDDIDEFVHSYTKNTKKIHFTAEEKEYQIILAGIHSSTLMWELAHTCDGYYFFV</sequence>
<name>W2SJ41_NECAM</name>
<protein>
    <submittedName>
        <fullName evidence="1">Uncharacterized protein</fullName>
    </submittedName>
</protein>
<accession>W2SJ41</accession>
<reference evidence="2" key="1">
    <citation type="journal article" date="2014" name="Nat. Genet.">
        <title>Genome of the human hookworm Necator americanus.</title>
        <authorList>
            <person name="Tang Y.T."/>
            <person name="Gao X."/>
            <person name="Rosa B.A."/>
            <person name="Abubucker S."/>
            <person name="Hallsworth-Pepin K."/>
            <person name="Martin J."/>
            <person name="Tyagi R."/>
            <person name="Heizer E."/>
            <person name="Zhang X."/>
            <person name="Bhonagiri-Palsikar V."/>
            <person name="Minx P."/>
            <person name="Warren W.C."/>
            <person name="Wang Q."/>
            <person name="Zhan B."/>
            <person name="Hotez P.J."/>
            <person name="Sternberg P.W."/>
            <person name="Dougall A."/>
            <person name="Gaze S.T."/>
            <person name="Mulvenna J."/>
            <person name="Sotillo J."/>
            <person name="Ranganathan S."/>
            <person name="Rabelo E.M."/>
            <person name="Wilson R.K."/>
            <person name="Felgner P.L."/>
            <person name="Bethony J."/>
            <person name="Hawdon J.M."/>
            <person name="Gasser R.B."/>
            <person name="Loukas A."/>
            <person name="Mitreva M."/>
        </authorList>
    </citation>
    <scope>NUCLEOTIDE SEQUENCE [LARGE SCALE GENOMIC DNA]</scope>
</reference>
<keyword evidence="2" id="KW-1185">Reference proteome</keyword>
<evidence type="ECO:0000313" key="2">
    <source>
        <dbReference type="Proteomes" id="UP000053676"/>
    </source>
</evidence>
<gene>
    <name evidence="1" type="ORF">NECAME_15161</name>
</gene>
<evidence type="ECO:0000313" key="1">
    <source>
        <dbReference type="EMBL" id="ETN69674.1"/>
    </source>
</evidence>
<dbReference type="EMBL" id="KI669064">
    <property type="protein sequence ID" value="ETN69674.1"/>
    <property type="molecule type" value="Genomic_DNA"/>
</dbReference>
<organism evidence="1 2">
    <name type="scientific">Necator americanus</name>
    <name type="common">Human hookworm</name>
    <dbReference type="NCBI Taxonomy" id="51031"/>
    <lineage>
        <taxon>Eukaryota</taxon>
        <taxon>Metazoa</taxon>
        <taxon>Ecdysozoa</taxon>
        <taxon>Nematoda</taxon>
        <taxon>Chromadorea</taxon>
        <taxon>Rhabditida</taxon>
        <taxon>Rhabditina</taxon>
        <taxon>Rhabditomorpha</taxon>
        <taxon>Strongyloidea</taxon>
        <taxon>Ancylostomatidae</taxon>
        <taxon>Bunostominae</taxon>
        <taxon>Necator</taxon>
    </lineage>
</organism>
<dbReference type="KEGG" id="nai:NECAME_15161"/>
<dbReference type="AlphaFoldDB" id="W2SJ41"/>
<dbReference type="Proteomes" id="UP000053676">
    <property type="component" value="Unassembled WGS sequence"/>
</dbReference>
<proteinExistence type="predicted"/>